<evidence type="ECO:0000313" key="3">
    <source>
        <dbReference type="EMBL" id="OLN21997.1"/>
    </source>
</evidence>
<keyword evidence="1" id="KW-0812">Transmembrane</keyword>
<feature type="transmembrane region" description="Helical" evidence="1">
    <location>
        <begin position="76"/>
        <end position="94"/>
    </location>
</feature>
<protein>
    <recommendedName>
        <fullName evidence="2">DUF1648 domain-containing protein</fullName>
    </recommendedName>
</protein>
<feature type="transmembrane region" description="Helical" evidence="1">
    <location>
        <begin position="114"/>
        <end position="131"/>
    </location>
</feature>
<dbReference type="Proteomes" id="UP000185568">
    <property type="component" value="Unassembled WGS sequence"/>
</dbReference>
<dbReference type="InterPro" id="IPR012867">
    <property type="entry name" value="DUF1648"/>
</dbReference>
<keyword evidence="1" id="KW-0472">Membrane</keyword>
<evidence type="ECO:0000259" key="2">
    <source>
        <dbReference type="Pfam" id="PF07853"/>
    </source>
</evidence>
<sequence>MYLAVQYVSLPERVPTHFNAFNVPDGWGPKWMMLIPLVIGFAIWIGLHVLEKFPHIHNYLWLTEENARRQYKNSQLLLNSMKNIILVFFSFMTIETVRISFGKPSLLGVWEMPIFLFVLFGTMGCFLFRSYRLR</sequence>
<keyword evidence="4" id="KW-1185">Reference proteome</keyword>
<accession>A0A1Q8Q3U7</accession>
<dbReference type="Pfam" id="PF07853">
    <property type="entry name" value="DUF1648"/>
    <property type="match status" value="1"/>
</dbReference>
<evidence type="ECO:0000313" key="4">
    <source>
        <dbReference type="Proteomes" id="UP000185568"/>
    </source>
</evidence>
<feature type="domain" description="DUF1648" evidence="2">
    <location>
        <begin position="2"/>
        <end position="38"/>
    </location>
</feature>
<keyword evidence="1" id="KW-1133">Transmembrane helix</keyword>
<comment type="caution">
    <text evidence="3">The sequence shown here is derived from an EMBL/GenBank/DDBJ whole genome shotgun (WGS) entry which is preliminary data.</text>
</comment>
<evidence type="ECO:0000256" key="1">
    <source>
        <dbReference type="SAM" id="Phobius"/>
    </source>
</evidence>
<organism evidence="3 4">
    <name type="scientific">Domibacillus antri</name>
    <dbReference type="NCBI Taxonomy" id="1714264"/>
    <lineage>
        <taxon>Bacteria</taxon>
        <taxon>Bacillati</taxon>
        <taxon>Bacillota</taxon>
        <taxon>Bacilli</taxon>
        <taxon>Bacillales</taxon>
        <taxon>Bacillaceae</taxon>
        <taxon>Domibacillus</taxon>
    </lineage>
</organism>
<dbReference type="AlphaFoldDB" id="A0A1Q8Q3U7"/>
<reference evidence="3 4" key="1">
    <citation type="submission" date="2016-12" db="EMBL/GenBank/DDBJ databases">
        <title>Domibacillus antri genome sequencing.</title>
        <authorList>
            <person name="Verma A."/>
            <person name="Krishnamurthi S."/>
        </authorList>
    </citation>
    <scope>NUCLEOTIDE SEQUENCE [LARGE SCALE GENOMIC DNA]</scope>
    <source>
        <strain evidence="3 4">XD80</strain>
    </source>
</reference>
<gene>
    <name evidence="3" type="ORF">BTO30_11735</name>
</gene>
<name>A0A1Q8Q3U7_9BACI</name>
<proteinExistence type="predicted"/>
<dbReference type="EMBL" id="MSDU01000026">
    <property type="protein sequence ID" value="OLN21997.1"/>
    <property type="molecule type" value="Genomic_DNA"/>
</dbReference>
<feature type="transmembrane region" description="Helical" evidence="1">
    <location>
        <begin position="31"/>
        <end position="50"/>
    </location>
</feature>